<sequence length="276" mass="29380">MVTTTRPPEPAPAAAPDEPRRKLNARPLQGAIGVVALIAILELLSRVGIMSPRLLPPPSQVATDLVLLLGNREFLSDVGSTLTAWAIGLALASVIGVTAGLVLGSLRWVYEGSRALIEFLRPIPAVALVPLAILVFGQGVTMKFMLVLYAALWPILLNTLYGARELDPTARETARTFRLTWWDTLTRVFLPHAAPFAFTGIRISAAIALIVAVSAELLAGTPTGLGSFILEVQSGGGSTSQVFAGTIVAGVLGVLVNASLKRVESWIFAWRKEERA</sequence>
<protein>
    <submittedName>
        <fullName evidence="10">ABC transporter permease</fullName>
    </submittedName>
</protein>
<comment type="subcellular location">
    <subcellularLocation>
        <location evidence="1 7">Cell membrane</location>
        <topology evidence="1 7">Multi-pass membrane protein</topology>
    </subcellularLocation>
</comment>
<dbReference type="CDD" id="cd06261">
    <property type="entry name" value="TM_PBP2"/>
    <property type="match status" value="1"/>
</dbReference>
<feature type="transmembrane region" description="Helical" evidence="7">
    <location>
        <begin position="142"/>
        <end position="161"/>
    </location>
</feature>
<feature type="transmembrane region" description="Helical" evidence="7">
    <location>
        <begin position="30"/>
        <end position="49"/>
    </location>
</feature>
<dbReference type="Gene3D" id="1.10.3720.10">
    <property type="entry name" value="MetI-like"/>
    <property type="match status" value="1"/>
</dbReference>
<evidence type="ECO:0000256" key="3">
    <source>
        <dbReference type="ARBA" id="ARBA00022475"/>
    </source>
</evidence>
<dbReference type="SUPFAM" id="SSF161098">
    <property type="entry name" value="MetI-like"/>
    <property type="match status" value="1"/>
</dbReference>
<evidence type="ECO:0000256" key="2">
    <source>
        <dbReference type="ARBA" id="ARBA00022448"/>
    </source>
</evidence>
<evidence type="ECO:0000256" key="1">
    <source>
        <dbReference type="ARBA" id="ARBA00004651"/>
    </source>
</evidence>
<dbReference type="PANTHER" id="PTHR30151">
    <property type="entry name" value="ALKANE SULFONATE ABC TRANSPORTER-RELATED, MEMBRANE SUBUNIT"/>
    <property type="match status" value="1"/>
</dbReference>
<evidence type="ECO:0000313" key="10">
    <source>
        <dbReference type="EMBL" id="XAN06334.1"/>
    </source>
</evidence>
<feature type="transmembrane region" description="Helical" evidence="7">
    <location>
        <begin position="206"/>
        <end position="230"/>
    </location>
</feature>
<evidence type="ECO:0000256" key="8">
    <source>
        <dbReference type="SAM" id="MobiDB-lite"/>
    </source>
</evidence>
<dbReference type="Pfam" id="PF00528">
    <property type="entry name" value="BPD_transp_1"/>
    <property type="match status" value="1"/>
</dbReference>
<evidence type="ECO:0000256" key="7">
    <source>
        <dbReference type="RuleBase" id="RU363032"/>
    </source>
</evidence>
<keyword evidence="11" id="KW-1185">Reference proteome</keyword>
<keyword evidence="5 7" id="KW-1133">Transmembrane helix</keyword>
<dbReference type="Proteomes" id="UP001442841">
    <property type="component" value="Chromosome"/>
</dbReference>
<keyword evidence="3" id="KW-1003">Cell membrane</keyword>
<dbReference type="InterPro" id="IPR035906">
    <property type="entry name" value="MetI-like_sf"/>
</dbReference>
<reference evidence="10 11" key="1">
    <citation type="submission" date="2024-04" db="EMBL/GenBank/DDBJ databases">
        <title>Isolation of an actinomycete strain from pig manure.</title>
        <authorList>
            <person name="Gong T."/>
            <person name="Yu Z."/>
            <person name="An M."/>
            <person name="Wei C."/>
            <person name="Yang W."/>
            <person name="Liu L."/>
        </authorList>
    </citation>
    <scope>NUCLEOTIDE SEQUENCE [LARGE SCALE GENOMIC DNA]</scope>
    <source>
        <strain evidence="10 11">ZF39</strain>
    </source>
</reference>
<proteinExistence type="inferred from homology"/>
<comment type="similarity">
    <text evidence="7">Belongs to the binding-protein-dependent transport system permease family.</text>
</comment>
<feature type="transmembrane region" description="Helical" evidence="7">
    <location>
        <begin position="82"/>
        <end position="103"/>
    </location>
</feature>
<evidence type="ECO:0000256" key="4">
    <source>
        <dbReference type="ARBA" id="ARBA00022692"/>
    </source>
</evidence>
<dbReference type="PROSITE" id="PS50928">
    <property type="entry name" value="ABC_TM1"/>
    <property type="match status" value="1"/>
</dbReference>
<evidence type="ECO:0000256" key="5">
    <source>
        <dbReference type="ARBA" id="ARBA00022989"/>
    </source>
</evidence>
<keyword evidence="2 7" id="KW-0813">Transport</keyword>
<name>A0ABZ3FNJ3_9ACTN</name>
<evidence type="ECO:0000259" key="9">
    <source>
        <dbReference type="PROSITE" id="PS50928"/>
    </source>
</evidence>
<feature type="transmembrane region" description="Helical" evidence="7">
    <location>
        <begin position="115"/>
        <end position="136"/>
    </location>
</feature>
<evidence type="ECO:0000256" key="6">
    <source>
        <dbReference type="ARBA" id="ARBA00023136"/>
    </source>
</evidence>
<keyword evidence="4 7" id="KW-0812">Transmembrane</keyword>
<dbReference type="PANTHER" id="PTHR30151:SF16">
    <property type="entry name" value="ABC TRANSPORTER PERMEASE PROTEIN"/>
    <property type="match status" value="1"/>
</dbReference>
<feature type="transmembrane region" description="Helical" evidence="7">
    <location>
        <begin position="242"/>
        <end position="260"/>
    </location>
</feature>
<dbReference type="EMBL" id="CP154795">
    <property type="protein sequence ID" value="XAN06334.1"/>
    <property type="molecule type" value="Genomic_DNA"/>
</dbReference>
<dbReference type="RefSeq" id="WP_425307768.1">
    <property type="nucleotide sequence ID" value="NZ_CP154795.1"/>
</dbReference>
<keyword evidence="6 7" id="KW-0472">Membrane</keyword>
<evidence type="ECO:0000313" key="11">
    <source>
        <dbReference type="Proteomes" id="UP001442841"/>
    </source>
</evidence>
<organism evidence="10 11">
    <name type="scientific">Ammonicoccus fulvus</name>
    <dbReference type="NCBI Taxonomy" id="3138240"/>
    <lineage>
        <taxon>Bacteria</taxon>
        <taxon>Bacillati</taxon>
        <taxon>Actinomycetota</taxon>
        <taxon>Actinomycetes</taxon>
        <taxon>Propionibacteriales</taxon>
        <taxon>Propionibacteriaceae</taxon>
        <taxon>Ammonicoccus</taxon>
    </lineage>
</organism>
<dbReference type="InterPro" id="IPR000515">
    <property type="entry name" value="MetI-like"/>
</dbReference>
<feature type="region of interest" description="Disordered" evidence="8">
    <location>
        <begin position="1"/>
        <end position="20"/>
    </location>
</feature>
<feature type="domain" description="ABC transmembrane type-1" evidence="9">
    <location>
        <begin position="78"/>
        <end position="260"/>
    </location>
</feature>
<accession>A0ABZ3FNJ3</accession>
<gene>
    <name evidence="10" type="ORF">AADG42_03105</name>
</gene>